<sequence>MKMDAPWETGGEGATSFFILAHQVNYHKLHTAFGLGLKKSCVMVPCDESAAVAAIPFVRGFAQMNNRAVVAFVAGDADPLEFLFLAYYDIIRPFARRVIRKFTAADKRPLLLFYSSFT</sequence>
<gene>
    <name evidence="1" type="ORF">LSTR_LSTR012256</name>
</gene>
<dbReference type="InParanoid" id="A0A482WK75"/>
<protein>
    <submittedName>
        <fullName evidence="1">Uncharacterized protein</fullName>
    </submittedName>
</protein>
<dbReference type="EMBL" id="QKKF02033182">
    <property type="protein sequence ID" value="RZF33914.1"/>
    <property type="molecule type" value="Genomic_DNA"/>
</dbReference>
<evidence type="ECO:0000313" key="2">
    <source>
        <dbReference type="Proteomes" id="UP000291343"/>
    </source>
</evidence>
<dbReference type="Proteomes" id="UP000291343">
    <property type="component" value="Unassembled WGS sequence"/>
</dbReference>
<dbReference type="AlphaFoldDB" id="A0A482WK75"/>
<keyword evidence="2" id="KW-1185">Reference proteome</keyword>
<name>A0A482WK75_LAOST</name>
<evidence type="ECO:0000313" key="1">
    <source>
        <dbReference type="EMBL" id="RZF33914.1"/>
    </source>
</evidence>
<accession>A0A482WK75</accession>
<organism evidence="1 2">
    <name type="scientific">Laodelphax striatellus</name>
    <name type="common">Small brown planthopper</name>
    <name type="synonym">Delphax striatella</name>
    <dbReference type="NCBI Taxonomy" id="195883"/>
    <lineage>
        <taxon>Eukaryota</taxon>
        <taxon>Metazoa</taxon>
        <taxon>Ecdysozoa</taxon>
        <taxon>Arthropoda</taxon>
        <taxon>Hexapoda</taxon>
        <taxon>Insecta</taxon>
        <taxon>Pterygota</taxon>
        <taxon>Neoptera</taxon>
        <taxon>Paraneoptera</taxon>
        <taxon>Hemiptera</taxon>
        <taxon>Auchenorrhyncha</taxon>
        <taxon>Fulgoroidea</taxon>
        <taxon>Delphacidae</taxon>
        <taxon>Criomorphinae</taxon>
        <taxon>Laodelphax</taxon>
    </lineage>
</organism>
<proteinExistence type="predicted"/>
<comment type="caution">
    <text evidence="1">The sequence shown here is derived from an EMBL/GenBank/DDBJ whole genome shotgun (WGS) entry which is preliminary data.</text>
</comment>
<reference evidence="1 2" key="1">
    <citation type="journal article" date="2017" name="Gigascience">
        <title>Genome sequence of the small brown planthopper, Laodelphax striatellus.</title>
        <authorList>
            <person name="Zhu J."/>
            <person name="Jiang F."/>
            <person name="Wang X."/>
            <person name="Yang P."/>
            <person name="Bao Y."/>
            <person name="Zhao W."/>
            <person name="Wang W."/>
            <person name="Lu H."/>
            <person name="Wang Q."/>
            <person name="Cui N."/>
            <person name="Li J."/>
            <person name="Chen X."/>
            <person name="Luo L."/>
            <person name="Yu J."/>
            <person name="Kang L."/>
            <person name="Cui F."/>
        </authorList>
    </citation>
    <scope>NUCLEOTIDE SEQUENCE [LARGE SCALE GENOMIC DNA]</scope>
    <source>
        <strain evidence="1">Lst14</strain>
    </source>
</reference>